<dbReference type="InterPro" id="IPR011992">
    <property type="entry name" value="EF-hand-dom_pair"/>
</dbReference>
<dbReference type="InterPro" id="IPR037272">
    <property type="entry name" value="SNS_sf"/>
</dbReference>
<keyword evidence="8" id="KW-1185">Reference proteome</keyword>
<dbReference type="EMBL" id="CP001744">
    <property type="protein sequence ID" value="ADG66799.1"/>
    <property type="molecule type" value="Genomic_DNA"/>
</dbReference>
<dbReference type="Proteomes" id="UP000002220">
    <property type="component" value="Chromosome"/>
</dbReference>
<accession>D5ST31</accession>
<dbReference type="InterPro" id="IPR000175">
    <property type="entry name" value="Na/ntran_symport"/>
</dbReference>
<protein>
    <submittedName>
        <fullName evidence="7">Sodium:neurotransmitter symporter</fullName>
    </submittedName>
</protein>
<feature type="transmembrane region" description="Helical" evidence="6">
    <location>
        <begin position="12"/>
        <end position="29"/>
    </location>
</feature>
<dbReference type="KEGG" id="plm:Plim_0955"/>
<dbReference type="PROSITE" id="PS00018">
    <property type="entry name" value="EF_HAND_1"/>
    <property type="match status" value="1"/>
</dbReference>
<dbReference type="eggNOG" id="COG0733">
    <property type="taxonomic scope" value="Bacteria"/>
</dbReference>
<organism evidence="7 8">
    <name type="scientific">Planctopirus limnophila (strain ATCC 43296 / DSM 3776 / IFAM 1008 / Mu 290)</name>
    <name type="common">Planctomyces limnophilus</name>
    <dbReference type="NCBI Taxonomy" id="521674"/>
    <lineage>
        <taxon>Bacteria</taxon>
        <taxon>Pseudomonadati</taxon>
        <taxon>Planctomycetota</taxon>
        <taxon>Planctomycetia</taxon>
        <taxon>Planctomycetales</taxon>
        <taxon>Planctomycetaceae</taxon>
        <taxon>Planctopirus</taxon>
    </lineage>
</organism>
<feature type="transmembrane region" description="Helical" evidence="6">
    <location>
        <begin position="650"/>
        <end position="674"/>
    </location>
</feature>
<keyword evidence="2" id="KW-0813">Transport</keyword>
<evidence type="ECO:0000256" key="5">
    <source>
        <dbReference type="ARBA" id="ARBA00023136"/>
    </source>
</evidence>
<keyword evidence="4 6" id="KW-1133">Transmembrane helix</keyword>
<dbReference type="PROSITE" id="PS50267">
    <property type="entry name" value="NA_NEUROTRAN_SYMP_3"/>
    <property type="match status" value="1"/>
</dbReference>
<dbReference type="HOGENOM" id="CLU_006855_3_3_0"/>
<feature type="transmembrane region" description="Helical" evidence="6">
    <location>
        <begin position="539"/>
        <end position="561"/>
    </location>
</feature>
<feature type="transmembrane region" description="Helical" evidence="6">
    <location>
        <begin position="352"/>
        <end position="371"/>
    </location>
</feature>
<dbReference type="RefSeq" id="WP_013109230.1">
    <property type="nucleotide sequence ID" value="NC_014148.1"/>
</dbReference>
<evidence type="ECO:0000256" key="2">
    <source>
        <dbReference type="ARBA" id="ARBA00022448"/>
    </source>
</evidence>
<dbReference type="SUPFAM" id="SSF47473">
    <property type="entry name" value="EF-hand"/>
    <property type="match status" value="1"/>
</dbReference>
<sequence length="693" mass="76706" precursor="true">MSSSRGAWASRIGLVLAMAGNAVGLGNFLRFPGLCTKYGGAFLIPYFIALLLLGIPLMWVEWSIGRYGGQFGHSTAPGVFDKLWRNRFSKYLGALGVALPLLITIYYCYIESWCLAYTWYSVTRPFAPQEGDTQKILYSPVSPQLVTEVAAWKSSRALALPISRTEWEQKGQNLKSANPRRFEKLNPPAIFSNLDTNRDDSLTTDELTLQSSNNSNLMRDLISQDREAQLAKEPITKAEWLAATEFILQHNPEMARLLKLPSDAAFTAIDLNKNNALDPPERLAIEKPLANARTQLFLDEYLGSRSYEDPAIEATYFRTLWPAVFFWIVTVAINCLVLGTDINAGIERLAKIAMPALIIFAIILAARVLTFQSPSTAEHGYTVWDGMNFIWEPRFDQLANPEMWLAAAGQIFFTLSVGTGSILCYASYLKRNDDCALTGLATASTNEFCEIVLGGSIAIPMAVAVFGLFGAQAIASGGSFNIGFVAMPLIFEQMPLGRLFGPVWFALLFFAGITSSVALASPMMAFLQDEFGISRKSAAGILFGILIGFGIPVVVFPGSAYLDQLDFWAGTLGLFIFALIELIIFGWIFGGKEMWAEMTRGAQIPMPRFVYYLVRYVAPIYMFVILGLWISQEWQTLTSVESFLPEQRGYIWMARASVVTVIGLVALLVGLAWATKSDRQVRQSPPQQNEPEA</sequence>
<feature type="transmembrane region" description="Helical" evidence="6">
    <location>
        <begin position="567"/>
        <end position="589"/>
    </location>
</feature>
<evidence type="ECO:0000256" key="4">
    <source>
        <dbReference type="ARBA" id="ARBA00022989"/>
    </source>
</evidence>
<feature type="transmembrane region" description="Helical" evidence="6">
    <location>
        <begin position="91"/>
        <end position="120"/>
    </location>
</feature>
<proteinExistence type="predicted"/>
<evidence type="ECO:0000256" key="6">
    <source>
        <dbReference type="SAM" id="Phobius"/>
    </source>
</evidence>
<feature type="transmembrane region" description="Helical" evidence="6">
    <location>
        <begin position="503"/>
        <end position="527"/>
    </location>
</feature>
<feature type="transmembrane region" description="Helical" evidence="6">
    <location>
        <begin position="403"/>
        <end position="426"/>
    </location>
</feature>
<keyword evidence="3 6" id="KW-0812">Transmembrane</keyword>
<evidence type="ECO:0000313" key="7">
    <source>
        <dbReference type="EMBL" id="ADG66799.1"/>
    </source>
</evidence>
<dbReference type="SUPFAM" id="SSF161070">
    <property type="entry name" value="SNF-like"/>
    <property type="match status" value="1"/>
</dbReference>
<evidence type="ECO:0000256" key="3">
    <source>
        <dbReference type="ARBA" id="ARBA00022692"/>
    </source>
</evidence>
<dbReference type="STRING" id="521674.Plim_0955"/>
<gene>
    <name evidence="7" type="ordered locus">Plim_0955</name>
</gene>
<dbReference type="Pfam" id="PF00209">
    <property type="entry name" value="SNF"/>
    <property type="match status" value="2"/>
</dbReference>
<name>D5ST31_PLAL2</name>
<dbReference type="PRINTS" id="PR00176">
    <property type="entry name" value="NANEUSMPORT"/>
</dbReference>
<feature type="transmembrane region" description="Helical" evidence="6">
    <location>
        <begin position="320"/>
        <end position="340"/>
    </location>
</feature>
<dbReference type="AlphaFoldDB" id="D5ST31"/>
<dbReference type="PANTHER" id="PTHR42948:SF1">
    <property type="entry name" value="TRANSPORTER"/>
    <property type="match status" value="1"/>
</dbReference>
<feature type="transmembrane region" description="Helical" evidence="6">
    <location>
        <begin position="609"/>
        <end position="630"/>
    </location>
</feature>
<evidence type="ECO:0000313" key="8">
    <source>
        <dbReference type="Proteomes" id="UP000002220"/>
    </source>
</evidence>
<comment type="subcellular location">
    <subcellularLocation>
        <location evidence="1">Membrane</location>
        <topology evidence="1">Multi-pass membrane protein</topology>
    </subcellularLocation>
</comment>
<dbReference type="InterPro" id="IPR018247">
    <property type="entry name" value="EF_Hand_1_Ca_BS"/>
</dbReference>
<dbReference type="OrthoDB" id="9762833at2"/>
<evidence type="ECO:0000256" key="1">
    <source>
        <dbReference type="ARBA" id="ARBA00004141"/>
    </source>
</evidence>
<dbReference type="GO" id="GO:0016020">
    <property type="term" value="C:membrane"/>
    <property type="evidence" value="ECO:0007669"/>
    <property type="project" value="UniProtKB-SubCell"/>
</dbReference>
<feature type="transmembrane region" description="Helical" evidence="6">
    <location>
        <begin position="41"/>
        <end position="60"/>
    </location>
</feature>
<feature type="transmembrane region" description="Helical" evidence="6">
    <location>
        <begin position="463"/>
        <end position="491"/>
    </location>
</feature>
<dbReference type="PANTHER" id="PTHR42948">
    <property type="entry name" value="TRANSPORTER"/>
    <property type="match status" value="1"/>
</dbReference>
<dbReference type="Gene3D" id="1.10.238.10">
    <property type="entry name" value="EF-hand"/>
    <property type="match status" value="1"/>
</dbReference>
<keyword evidence="5 6" id="KW-0472">Membrane</keyword>
<reference evidence="7 8" key="1">
    <citation type="journal article" date="2010" name="Stand. Genomic Sci.">
        <title>Complete genome sequence of Planctomyces limnophilus type strain (Mu 290).</title>
        <authorList>
            <person name="Labutti K."/>
            <person name="Sikorski J."/>
            <person name="Schneider S."/>
            <person name="Nolan M."/>
            <person name="Lucas S."/>
            <person name="Glavina Del Rio T."/>
            <person name="Tice H."/>
            <person name="Cheng J.F."/>
            <person name="Goodwin L."/>
            <person name="Pitluck S."/>
            <person name="Liolios K."/>
            <person name="Ivanova N."/>
            <person name="Mavromatis K."/>
            <person name="Mikhailova N."/>
            <person name="Pati A."/>
            <person name="Chen A."/>
            <person name="Palaniappan K."/>
            <person name="Land M."/>
            <person name="Hauser L."/>
            <person name="Chang Y.J."/>
            <person name="Jeffries C.D."/>
            <person name="Tindall B.J."/>
            <person name="Rohde M."/>
            <person name="Goker M."/>
            <person name="Woyke T."/>
            <person name="Bristow J."/>
            <person name="Eisen J.A."/>
            <person name="Markowitz V."/>
            <person name="Hugenholtz P."/>
            <person name="Kyrpides N.C."/>
            <person name="Klenk H.P."/>
            <person name="Lapidus A."/>
        </authorList>
    </citation>
    <scope>NUCLEOTIDE SEQUENCE [LARGE SCALE GENOMIC DNA]</scope>
    <source>
        <strain evidence="8">ATCC 43296 / DSM 3776 / IFAM 1008 / 290</strain>
    </source>
</reference>